<reference evidence="1" key="1">
    <citation type="submission" date="2020-05" db="UniProtKB">
        <authorList>
            <consortium name="EnsemblMetazoa"/>
        </authorList>
    </citation>
    <scope>IDENTIFICATION</scope>
    <source>
        <strain evidence="1">Yale</strain>
    </source>
</reference>
<evidence type="ECO:0000313" key="2">
    <source>
        <dbReference type="Proteomes" id="UP000092444"/>
    </source>
</evidence>
<dbReference type="Proteomes" id="UP000092444">
    <property type="component" value="Unassembled WGS sequence"/>
</dbReference>
<protein>
    <recommendedName>
        <fullName evidence="3">U6 snRNA phosphodiesterase</fullName>
    </recommendedName>
</protein>
<name>A0A1B0FL62_GLOMM</name>
<accession>A0A1B0FL62</accession>
<keyword evidence="2" id="KW-1185">Reference proteome</keyword>
<dbReference type="AlphaFoldDB" id="A0A1B0FL62"/>
<dbReference type="Pfam" id="PF09749">
    <property type="entry name" value="HVSL"/>
    <property type="match status" value="1"/>
</dbReference>
<dbReference type="EMBL" id="CCAG010000864">
    <property type="status" value="NOT_ANNOTATED_CDS"/>
    <property type="molecule type" value="Genomic_DNA"/>
</dbReference>
<dbReference type="Gene3D" id="3.90.1140.10">
    <property type="entry name" value="Cyclic phosphodiesterase"/>
    <property type="match status" value="1"/>
</dbReference>
<evidence type="ECO:0000313" key="1">
    <source>
        <dbReference type="EnsemblMetazoa" id="GMOY004605-PA"/>
    </source>
</evidence>
<evidence type="ECO:0008006" key="3">
    <source>
        <dbReference type="Google" id="ProtNLM"/>
    </source>
</evidence>
<dbReference type="VEuPathDB" id="VectorBase:GMOY004605"/>
<dbReference type="GO" id="GO:0004518">
    <property type="term" value="F:nuclease activity"/>
    <property type="evidence" value="ECO:0007669"/>
    <property type="project" value="InterPro"/>
</dbReference>
<dbReference type="InterPro" id="IPR027521">
    <property type="entry name" value="Usb1"/>
</dbReference>
<sequence length="78" mass="8969">MLDFKLDTFYKDPSFHISFLWCLGDQVKLIESHLPQLISYGSRDLITTAVLSSSTQYRPRKDTLTLCKGSLNTQNHSF</sequence>
<organism evidence="1 2">
    <name type="scientific">Glossina morsitans morsitans</name>
    <name type="common">Savannah tsetse fly</name>
    <dbReference type="NCBI Taxonomy" id="37546"/>
    <lineage>
        <taxon>Eukaryota</taxon>
        <taxon>Metazoa</taxon>
        <taxon>Ecdysozoa</taxon>
        <taxon>Arthropoda</taxon>
        <taxon>Hexapoda</taxon>
        <taxon>Insecta</taxon>
        <taxon>Pterygota</taxon>
        <taxon>Neoptera</taxon>
        <taxon>Endopterygota</taxon>
        <taxon>Diptera</taxon>
        <taxon>Brachycera</taxon>
        <taxon>Muscomorpha</taxon>
        <taxon>Hippoboscoidea</taxon>
        <taxon>Glossinidae</taxon>
        <taxon>Glossina</taxon>
    </lineage>
</organism>
<dbReference type="EnsemblMetazoa" id="GMOY004605-RA">
    <property type="protein sequence ID" value="GMOY004605-PA"/>
    <property type="gene ID" value="GMOY004605"/>
</dbReference>
<proteinExistence type="predicted"/>
<dbReference type="GO" id="GO:0034477">
    <property type="term" value="P:U6 snRNA 3'-end processing"/>
    <property type="evidence" value="ECO:0007669"/>
    <property type="project" value="InterPro"/>
</dbReference>